<dbReference type="Pfam" id="PF06013">
    <property type="entry name" value="WXG100"/>
    <property type="match status" value="1"/>
</dbReference>
<organism evidence="2 3">
    <name type="scientific">Candidatus Flavonifractor merdigallinarum</name>
    <dbReference type="NCBI Taxonomy" id="2838589"/>
    <lineage>
        <taxon>Bacteria</taxon>
        <taxon>Bacillati</taxon>
        <taxon>Bacillota</taxon>
        <taxon>Clostridia</taxon>
        <taxon>Eubacteriales</taxon>
        <taxon>Oscillospiraceae</taxon>
        <taxon>Flavonifractor</taxon>
    </lineage>
</organism>
<reference evidence="2" key="2">
    <citation type="submission" date="2021-04" db="EMBL/GenBank/DDBJ databases">
        <authorList>
            <person name="Gilroy R."/>
        </authorList>
    </citation>
    <scope>NUCLEOTIDE SEQUENCE</scope>
    <source>
        <strain evidence="2">ChiBcec16_6824</strain>
    </source>
</reference>
<dbReference type="Proteomes" id="UP000823868">
    <property type="component" value="Unassembled WGS sequence"/>
</dbReference>
<comment type="caution">
    <text evidence="2">The sequence shown here is derived from an EMBL/GenBank/DDBJ whole genome shotgun (WGS) entry which is preliminary data.</text>
</comment>
<evidence type="ECO:0000313" key="2">
    <source>
        <dbReference type="EMBL" id="HIY22087.1"/>
    </source>
</evidence>
<dbReference type="AlphaFoldDB" id="A0A9D1YA10"/>
<gene>
    <name evidence="2" type="ORF">H9841_09330</name>
</gene>
<evidence type="ECO:0000256" key="1">
    <source>
        <dbReference type="SAM" id="Coils"/>
    </source>
</evidence>
<proteinExistence type="predicted"/>
<accession>A0A9D1YA10</accession>
<feature type="coiled-coil region" evidence="1">
    <location>
        <begin position="66"/>
        <end position="103"/>
    </location>
</feature>
<dbReference type="SUPFAM" id="SSF140453">
    <property type="entry name" value="EsxAB dimer-like"/>
    <property type="match status" value="1"/>
</dbReference>
<reference evidence="2" key="1">
    <citation type="journal article" date="2021" name="PeerJ">
        <title>Extensive microbial diversity within the chicken gut microbiome revealed by metagenomics and culture.</title>
        <authorList>
            <person name="Gilroy R."/>
            <person name="Ravi A."/>
            <person name="Getino M."/>
            <person name="Pursley I."/>
            <person name="Horton D.L."/>
            <person name="Alikhan N.F."/>
            <person name="Baker D."/>
            <person name="Gharbi K."/>
            <person name="Hall N."/>
            <person name="Watson M."/>
            <person name="Adriaenssens E.M."/>
            <person name="Foster-Nyarko E."/>
            <person name="Jarju S."/>
            <person name="Secka A."/>
            <person name="Antonio M."/>
            <person name="Oren A."/>
            <person name="Chaudhuri R.R."/>
            <person name="La Ragione R."/>
            <person name="Hildebrand F."/>
            <person name="Pallen M.J."/>
        </authorList>
    </citation>
    <scope>NUCLEOTIDE SEQUENCE</scope>
    <source>
        <strain evidence="2">ChiBcec16_6824</strain>
    </source>
</reference>
<dbReference type="InterPro" id="IPR036689">
    <property type="entry name" value="ESAT-6-like_sf"/>
</dbReference>
<dbReference type="Gene3D" id="1.10.287.1060">
    <property type="entry name" value="ESAT-6-like"/>
    <property type="match status" value="1"/>
</dbReference>
<dbReference type="InterPro" id="IPR010310">
    <property type="entry name" value="T7SS_ESAT-6-like"/>
</dbReference>
<protein>
    <submittedName>
        <fullName evidence="2">WXG100 family type VII secretion target</fullName>
    </submittedName>
</protein>
<sequence length="110" mass="12126">MAGGSLGDVVLKVEPQALYDKSHEVGRSLEIMRQSFAEMEAAAQGSQSYWQGEAAQAHRAACQACQKEAEEIFRRIQEHVDELQEMAGVYEGAERAVEDLMETLPADVIV</sequence>
<dbReference type="EMBL" id="DXDX01000171">
    <property type="protein sequence ID" value="HIY22087.1"/>
    <property type="molecule type" value="Genomic_DNA"/>
</dbReference>
<evidence type="ECO:0000313" key="3">
    <source>
        <dbReference type="Proteomes" id="UP000823868"/>
    </source>
</evidence>
<keyword evidence="1" id="KW-0175">Coiled coil</keyword>
<name>A0A9D1YA10_9FIRM</name>